<feature type="non-terminal residue" evidence="1">
    <location>
        <position position="1"/>
    </location>
</feature>
<proteinExistence type="predicted"/>
<evidence type="ECO:0000313" key="1">
    <source>
        <dbReference type="EMBL" id="KAJ9177072.1"/>
    </source>
</evidence>
<evidence type="ECO:0000313" key="2">
    <source>
        <dbReference type="Proteomes" id="UP001174677"/>
    </source>
</evidence>
<name>A0ABQ9MC94_HEVBR</name>
<gene>
    <name evidence="1" type="ORF">P3X46_012324</name>
</gene>
<dbReference type="Proteomes" id="UP001174677">
    <property type="component" value="Chromosome 7"/>
</dbReference>
<organism evidence="1 2">
    <name type="scientific">Hevea brasiliensis</name>
    <name type="common">Para rubber tree</name>
    <name type="synonym">Siphonia brasiliensis</name>
    <dbReference type="NCBI Taxonomy" id="3981"/>
    <lineage>
        <taxon>Eukaryota</taxon>
        <taxon>Viridiplantae</taxon>
        <taxon>Streptophyta</taxon>
        <taxon>Embryophyta</taxon>
        <taxon>Tracheophyta</taxon>
        <taxon>Spermatophyta</taxon>
        <taxon>Magnoliopsida</taxon>
        <taxon>eudicotyledons</taxon>
        <taxon>Gunneridae</taxon>
        <taxon>Pentapetalae</taxon>
        <taxon>rosids</taxon>
        <taxon>fabids</taxon>
        <taxon>Malpighiales</taxon>
        <taxon>Euphorbiaceae</taxon>
        <taxon>Crotonoideae</taxon>
        <taxon>Micrandreae</taxon>
        <taxon>Hevea</taxon>
    </lineage>
</organism>
<reference evidence="1" key="1">
    <citation type="journal article" date="2023" name="Plant Biotechnol. J.">
        <title>Chromosome-level wild Hevea brasiliensis genome provides new tools for genomic-assisted breeding and valuable loci to elevate rubber yield.</title>
        <authorList>
            <person name="Cheng H."/>
            <person name="Song X."/>
            <person name="Hu Y."/>
            <person name="Wu T."/>
            <person name="Yang Q."/>
            <person name="An Z."/>
            <person name="Feng S."/>
            <person name="Deng Z."/>
            <person name="Wu W."/>
            <person name="Zeng X."/>
            <person name="Tu M."/>
            <person name="Wang X."/>
            <person name="Huang H."/>
        </authorList>
    </citation>
    <scope>NUCLEOTIDE SEQUENCE</scope>
    <source>
        <strain evidence="1">MT/VB/25A 57/8</strain>
    </source>
</reference>
<protein>
    <submittedName>
        <fullName evidence="1">Uncharacterized protein</fullName>
    </submittedName>
</protein>
<keyword evidence="2" id="KW-1185">Reference proteome</keyword>
<comment type="caution">
    <text evidence="1">The sequence shown here is derived from an EMBL/GenBank/DDBJ whole genome shotgun (WGS) entry which is preliminary data.</text>
</comment>
<sequence>LWPKHSLLPKWSVFRSQVYLIRIGHFSHHLASRILVCSLNESWHILYLVPPPIGLIPIEVTHLNLLAKMYIALGYFA</sequence>
<accession>A0ABQ9MC94</accession>
<dbReference type="EMBL" id="JARPOI010000007">
    <property type="protein sequence ID" value="KAJ9177072.1"/>
    <property type="molecule type" value="Genomic_DNA"/>
</dbReference>